<evidence type="ECO:0000256" key="1">
    <source>
        <dbReference type="ARBA" id="ARBA00022714"/>
    </source>
</evidence>
<sequence length="233" mass="25605">MSTTLDVNLSNNWSVVAVSDEVPPGQIIQAFLHGQELALWRNSEGMIQAWANRCPHRGTRFTMGRIVDDQLACGYHGWRFAAGGQCTYIPAHPKLAPPKTVCAKTYRTVECYGMVWACLGLPETEVPTVPALANSARHALFCRSFVTQQSADTVVAQLQHASEHRYQVIGPNALIGADDGKAMPILLVQPMADNKSILHLWVSCENAAGDDVGIRAHHSALFKRQRRQLEAHA</sequence>
<evidence type="ECO:0000256" key="4">
    <source>
        <dbReference type="ARBA" id="ARBA00023004"/>
    </source>
</evidence>
<dbReference type="CDD" id="cd03469">
    <property type="entry name" value="Rieske_RO_Alpha_N"/>
    <property type="match status" value="1"/>
</dbReference>
<keyword evidence="8" id="KW-1185">Reference proteome</keyword>
<evidence type="ECO:0000259" key="6">
    <source>
        <dbReference type="PROSITE" id="PS51296"/>
    </source>
</evidence>
<keyword evidence="3" id="KW-0560">Oxidoreductase</keyword>
<gene>
    <name evidence="7" type="ORF">ACFOFO_10230</name>
</gene>
<dbReference type="Gene3D" id="2.102.10.10">
    <property type="entry name" value="Rieske [2Fe-2S] iron-sulphur domain"/>
    <property type="match status" value="1"/>
</dbReference>
<evidence type="ECO:0000256" key="2">
    <source>
        <dbReference type="ARBA" id="ARBA00022723"/>
    </source>
</evidence>
<dbReference type="RefSeq" id="WP_390321828.1">
    <property type="nucleotide sequence ID" value="NZ_JBHRTP010000027.1"/>
</dbReference>
<protein>
    <submittedName>
        <fullName evidence="7">Rieske 2Fe-2S domain-containing protein</fullName>
    </submittedName>
</protein>
<keyword evidence="1" id="KW-0001">2Fe-2S</keyword>
<dbReference type="EMBL" id="JBHRTP010000027">
    <property type="protein sequence ID" value="MFC3108334.1"/>
    <property type="molecule type" value="Genomic_DNA"/>
</dbReference>
<evidence type="ECO:0000256" key="5">
    <source>
        <dbReference type="ARBA" id="ARBA00023014"/>
    </source>
</evidence>
<evidence type="ECO:0000313" key="8">
    <source>
        <dbReference type="Proteomes" id="UP001595530"/>
    </source>
</evidence>
<keyword evidence="4" id="KW-0408">Iron</keyword>
<dbReference type="Proteomes" id="UP001595530">
    <property type="component" value="Unassembled WGS sequence"/>
</dbReference>
<accession>A0ABV7F0C9</accession>
<comment type="caution">
    <text evidence="7">The sequence shown here is derived from an EMBL/GenBank/DDBJ whole genome shotgun (WGS) entry which is preliminary data.</text>
</comment>
<evidence type="ECO:0000313" key="7">
    <source>
        <dbReference type="EMBL" id="MFC3108334.1"/>
    </source>
</evidence>
<name>A0ABV7F0C9_9BURK</name>
<evidence type="ECO:0000256" key="3">
    <source>
        <dbReference type="ARBA" id="ARBA00023002"/>
    </source>
</evidence>
<dbReference type="PANTHER" id="PTHR21266">
    <property type="entry name" value="IRON-SULFUR DOMAIN CONTAINING PROTEIN"/>
    <property type="match status" value="1"/>
</dbReference>
<organism evidence="7 8">
    <name type="scientific">Undibacterium arcticum</name>
    <dbReference type="NCBI Taxonomy" id="1762892"/>
    <lineage>
        <taxon>Bacteria</taxon>
        <taxon>Pseudomonadati</taxon>
        <taxon>Pseudomonadota</taxon>
        <taxon>Betaproteobacteria</taxon>
        <taxon>Burkholderiales</taxon>
        <taxon>Oxalobacteraceae</taxon>
        <taxon>Undibacterium</taxon>
    </lineage>
</organism>
<keyword evidence="2" id="KW-0479">Metal-binding</keyword>
<dbReference type="PROSITE" id="PS51296">
    <property type="entry name" value="RIESKE"/>
    <property type="match status" value="1"/>
</dbReference>
<feature type="domain" description="Rieske" evidence="6">
    <location>
        <begin position="13"/>
        <end position="117"/>
    </location>
</feature>
<keyword evidence="5" id="KW-0411">Iron-sulfur</keyword>
<dbReference type="PANTHER" id="PTHR21266:SF60">
    <property type="entry name" value="3-KETOSTEROID-9-ALPHA-MONOOXYGENASE, OXYGENASE COMPONENT"/>
    <property type="match status" value="1"/>
</dbReference>
<proteinExistence type="predicted"/>
<reference evidence="8" key="1">
    <citation type="journal article" date="2019" name="Int. J. Syst. Evol. Microbiol.">
        <title>The Global Catalogue of Microorganisms (GCM) 10K type strain sequencing project: providing services to taxonomists for standard genome sequencing and annotation.</title>
        <authorList>
            <consortium name="The Broad Institute Genomics Platform"/>
            <consortium name="The Broad Institute Genome Sequencing Center for Infectious Disease"/>
            <person name="Wu L."/>
            <person name="Ma J."/>
        </authorList>
    </citation>
    <scope>NUCLEOTIDE SEQUENCE [LARGE SCALE GENOMIC DNA]</scope>
    <source>
        <strain evidence="8">KCTC 42986</strain>
    </source>
</reference>
<dbReference type="SUPFAM" id="SSF50022">
    <property type="entry name" value="ISP domain"/>
    <property type="match status" value="1"/>
</dbReference>
<dbReference type="Pfam" id="PF00355">
    <property type="entry name" value="Rieske"/>
    <property type="match status" value="1"/>
</dbReference>
<dbReference type="InterPro" id="IPR036922">
    <property type="entry name" value="Rieske_2Fe-2S_sf"/>
</dbReference>
<dbReference type="InterPro" id="IPR017941">
    <property type="entry name" value="Rieske_2Fe-2S"/>
</dbReference>
<dbReference type="InterPro" id="IPR050584">
    <property type="entry name" value="Cholesterol_7-desaturase"/>
</dbReference>